<proteinExistence type="predicted"/>
<organism evidence="2 3">
    <name type="scientific">Candidatus Daviesbacteria bacterium GW2011_GWA2_42_7</name>
    <dbReference type="NCBI Taxonomy" id="1618425"/>
    <lineage>
        <taxon>Bacteria</taxon>
        <taxon>Candidatus Daviesiibacteriota</taxon>
    </lineage>
</organism>
<reference evidence="2 3" key="1">
    <citation type="journal article" date="2015" name="Nature">
        <title>rRNA introns, odd ribosomes, and small enigmatic genomes across a large radiation of phyla.</title>
        <authorList>
            <person name="Brown C.T."/>
            <person name="Hug L.A."/>
            <person name="Thomas B.C."/>
            <person name="Sharon I."/>
            <person name="Castelle C.J."/>
            <person name="Singh A."/>
            <person name="Wilkins M.J."/>
            <person name="Williams K.H."/>
            <person name="Banfield J.F."/>
        </authorList>
    </citation>
    <scope>NUCLEOTIDE SEQUENCE [LARGE SCALE GENOMIC DNA]</scope>
</reference>
<sequence>MEIPNEAGKISLEQAPKGRNHFARFLEWVGGGVDLPPEPTTLGQSGIFPKGWLDDEDPKD</sequence>
<evidence type="ECO:0000256" key="1">
    <source>
        <dbReference type="SAM" id="MobiDB-lite"/>
    </source>
</evidence>
<comment type="caution">
    <text evidence="2">The sequence shown here is derived from an EMBL/GenBank/DDBJ whole genome shotgun (WGS) entry which is preliminary data.</text>
</comment>
<feature type="region of interest" description="Disordered" evidence="1">
    <location>
        <begin position="36"/>
        <end position="60"/>
    </location>
</feature>
<dbReference type="Proteomes" id="UP000034785">
    <property type="component" value="Unassembled WGS sequence"/>
</dbReference>
<dbReference type="EMBL" id="LCEJ01000034">
    <property type="protein sequence ID" value="KKS70159.1"/>
    <property type="molecule type" value="Genomic_DNA"/>
</dbReference>
<accession>A0A0G1BAE6</accession>
<evidence type="ECO:0000313" key="2">
    <source>
        <dbReference type="EMBL" id="KKS70159.1"/>
    </source>
</evidence>
<dbReference type="AlphaFoldDB" id="A0A0G1BAE6"/>
<evidence type="ECO:0000313" key="3">
    <source>
        <dbReference type="Proteomes" id="UP000034785"/>
    </source>
</evidence>
<protein>
    <submittedName>
        <fullName evidence="2">Uncharacterized protein</fullName>
    </submittedName>
</protein>
<name>A0A0G1BAE6_9BACT</name>
<gene>
    <name evidence="2" type="ORF">UV41_C0034G0006</name>
</gene>